<dbReference type="OrthoDB" id="3973241at2759"/>
<evidence type="ECO:0000313" key="7">
    <source>
        <dbReference type="EnsemblMetazoa" id="NP_001280268.1"/>
    </source>
</evidence>
<proteinExistence type="evidence at transcript level"/>
<feature type="coiled-coil region" evidence="4">
    <location>
        <begin position="21"/>
        <end position="92"/>
    </location>
</feature>
<dbReference type="EnsemblMetazoa" id="NM_001293339.1">
    <property type="protein sequence ID" value="NP_001280268.1"/>
    <property type="gene ID" value="LOC100160018"/>
</dbReference>
<dbReference type="PANTHER" id="PTHR22761:SF12">
    <property type="entry name" value="CHARGED MULTIVESICULAR BODY PROTEIN 5"/>
    <property type="match status" value="1"/>
</dbReference>
<dbReference type="InterPro" id="IPR005024">
    <property type="entry name" value="Snf7_fam"/>
</dbReference>
<keyword evidence="2 4" id="KW-0175">Coiled coil</keyword>
<keyword evidence="8" id="KW-1185">Reference proteome</keyword>
<dbReference type="Pfam" id="PF03357">
    <property type="entry name" value="Snf7"/>
    <property type="match status" value="1"/>
</dbReference>
<dbReference type="AlphaFoldDB" id="C4WUC6"/>
<name>C4WUC6_ACYPI</name>
<evidence type="ECO:0000256" key="1">
    <source>
        <dbReference type="ARBA" id="ARBA00006190"/>
    </source>
</evidence>
<gene>
    <name evidence="6" type="primary">ACYPI001352</name>
    <name evidence="7" type="synonym">100160018</name>
</gene>
<dbReference type="GO" id="GO:0006900">
    <property type="term" value="P:vesicle budding from membrane"/>
    <property type="evidence" value="ECO:0007669"/>
    <property type="project" value="TreeGrafter"/>
</dbReference>
<dbReference type="EMBL" id="AK341009">
    <property type="protein sequence ID" value="BAH71496.1"/>
    <property type="molecule type" value="mRNA"/>
</dbReference>
<reference evidence="7" key="3">
    <citation type="submission" date="2022-06" db="UniProtKB">
        <authorList>
            <consortium name="EnsemblMetazoa"/>
        </authorList>
    </citation>
    <scope>IDENTIFICATION</scope>
</reference>
<protein>
    <recommendedName>
        <fullName evidence="3">Charged multivesicular body protein 5</fullName>
    </recommendedName>
</protein>
<reference evidence="8" key="2">
    <citation type="submission" date="2010-06" db="EMBL/GenBank/DDBJ databases">
        <authorList>
            <person name="Jiang H."/>
            <person name="Abraham K."/>
            <person name="Ali S."/>
            <person name="Alsbrooks S.L."/>
            <person name="Anim B.N."/>
            <person name="Anosike U.S."/>
            <person name="Attaway T."/>
            <person name="Bandaranaike D.P."/>
            <person name="Battles P.K."/>
            <person name="Bell S.N."/>
            <person name="Bell A.V."/>
            <person name="Beltran B."/>
            <person name="Bickham C."/>
            <person name="Bustamante Y."/>
            <person name="Caleb T."/>
            <person name="Canada A."/>
            <person name="Cardenas V."/>
            <person name="Carter K."/>
            <person name="Chacko J."/>
            <person name="Chandrabose M.N."/>
            <person name="Chavez D."/>
            <person name="Chavez A."/>
            <person name="Chen L."/>
            <person name="Chu H.-S."/>
            <person name="Claassen K.J."/>
            <person name="Cockrell R."/>
            <person name="Collins M."/>
            <person name="Cooper J.A."/>
            <person name="Cree A."/>
            <person name="Curry S.M."/>
            <person name="Da Y."/>
            <person name="Dao M.D."/>
            <person name="Das B."/>
            <person name="Davila M.-L."/>
            <person name="Davy-Carroll L."/>
            <person name="Denson S."/>
            <person name="Dinh H."/>
            <person name="Ebong V.E."/>
            <person name="Edwards J.R."/>
            <person name="Egan A."/>
            <person name="El-Daye J."/>
            <person name="Escobedo L."/>
            <person name="Fernandez S."/>
            <person name="Fernando P.R."/>
            <person name="Flagg N."/>
            <person name="Forbes L.D."/>
            <person name="Fowler R.G."/>
            <person name="Fu Q."/>
            <person name="Gabisi R.A."/>
            <person name="Ganer J."/>
            <person name="Garbino Pronczuk A."/>
            <person name="Garcia R.M."/>
            <person name="Garner T."/>
            <person name="Garrett T.E."/>
            <person name="Gonzalez D.A."/>
            <person name="Hamid H."/>
            <person name="Hawkins E.S."/>
            <person name="Hirani K."/>
            <person name="Hogues M.E."/>
            <person name="Hollins B."/>
            <person name="Hsiao C.-H."/>
            <person name="Jabil R."/>
            <person name="James M.L."/>
            <person name="Jhangiani S.N."/>
            <person name="Johnson B."/>
            <person name="Johnson Q."/>
            <person name="Joshi V."/>
            <person name="Kalu J.B."/>
            <person name="Kam C."/>
            <person name="Kashfia A."/>
            <person name="Keebler J."/>
            <person name="Kisamo H."/>
            <person name="Kovar C.L."/>
            <person name="Lago L.A."/>
            <person name="Lai C.-Y."/>
            <person name="Laidlaw J."/>
            <person name="Lara F."/>
            <person name="Le T.-K."/>
            <person name="Lee S.L."/>
            <person name="Legall F.H."/>
            <person name="Lemon S.J."/>
            <person name="Lewis L.R."/>
            <person name="Li B."/>
            <person name="Liu Y."/>
            <person name="Liu Y.-S."/>
            <person name="Lopez J."/>
            <person name="Lozado R.J."/>
            <person name="Lu J."/>
            <person name="Madu R.C."/>
            <person name="Maheshwari M."/>
            <person name="Maheshwari R."/>
            <person name="Malloy K."/>
            <person name="Martinez E."/>
            <person name="Mathew T."/>
            <person name="Mercado I.C."/>
            <person name="Mercado C."/>
            <person name="Meyer B."/>
            <person name="Montgomery K."/>
            <person name="Morgan M.B."/>
            <person name="Munidasa M."/>
            <person name="Nazareth L.V."/>
            <person name="Nelson J."/>
            <person name="Ng B.M."/>
            <person name="Nguyen N.B."/>
            <person name="Nguyen P.Q."/>
            <person name="Nguyen T."/>
            <person name="Obregon M."/>
            <person name="Okwuonu G.O."/>
            <person name="Onwere C.G."/>
            <person name="Orozco G."/>
            <person name="Parra A."/>
            <person name="Patel S."/>
            <person name="Patil S."/>
            <person name="Perez A."/>
            <person name="Perez Y."/>
            <person name="Pham C."/>
            <person name="Primus E.L."/>
            <person name="Pu L.-L."/>
            <person name="Puazo M."/>
            <person name="Qin X."/>
            <person name="Quiroz J.B."/>
            <person name="Reese J."/>
            <person name="Richards S."/>
            <person name="Rives C.M."/>
            <person name="Robberts R."/>
            <person name="Ruiz S.J."/>
            <person name="Ruiz M.J."/>
            <person name="Santibanez J."/>
            <person name="Schneider B.W."/>
            <person name="Sisson I."/>
            <person name="Smith M."/>
            <person name="Sodergren E."/>
            <person name="Song X.-Z."/>
            <person name="Song B.B."/>
            <person name="Summersgill H."/>
            <person name="Thelus R."/>
            <person name="Thornton R.D."/>
            <person name="Trejos Z.Y."/>
            <person name="Usmani K."/>
            <person name="Vattathil S."/>
            <person name="Villasana D."/>
            <person name="Walker D.L."/>
            <person name="Wang S."/>
            <person name="Wang K."/>
            <person name="White C.S."/>
            <person name="Williams A.C."/>
            <person name="Williamson J."/>
            <person name="Wilson K."/>
            <person name="Woghiren I.O."/>
            <person name="Woodworth J.R."/>
            <person name="Worley K.C."/>
            <person name="Wright R.A."/>
            <person name="Wu W."/>
            <person name="Young L."/>
            <person name="Zhang L."/>
            <person name="Zhang J."/>
            <person name="Zhu Y."/>
            <person name="Muzny D.M."/>
            <person name="Weinstock G."/>
            <person name="Gibbs R.A."/>
        </authorList>
    </citation>
    <scope>NUCLEOTIDE SEQUENCE [LARGE SCALE GENOMIC DNA]</scope>
    <source>
        <strain evidence="8">LSR1</strain>
    </source>
</reference>
<dbReference type="Proteomes" id="UP000007819">
    <property type="component" value="Chromosome A1"/>
</dbReference>
<organism evidence="6">
    <name type="scientific">Acyrthosiphon pisum</name>
    <name type="common">Pea aphid</name>
    <dbReference type="NCBI Taxonomy" id="7029"/>
    <lineage>
        <taxon>Eukaryota</taxon>
        <taxon>Metazoa</taxon>
        <taxon>Ecdysozoa</taxon>
        <taxon>Arthropoda</taxon>
        <taxon>Hexapoda</taxon>
        <taxon>Insecta</taxon>
        <taxon>Pterygota</taxon>
        <taxon>Neoptera</taxon>
        <taxon>Paraneoptera</taxon>
        <taxon>Hemiptera</taxon>
        <taxon>Sternorrhyncha</taxon>
        <taxon>Aphidomorpha</taxon>
        <taxon>Aphidoidea</taxon>
        <taxon>Aphididae</taxon>
        <taxon>Macrosiphini</taxon>
        <taxon>Acyrthosiphon</taxon>
    </lineage>
</organism>
<evidence type="ECO:0000256" key="4">
    <source>
        <dbReference type="SAM" id="Coils"/>
    </source>
</evidence>
<dbReference type="KEGG" id="api:100160018"/>
<dbReference type="Gene3D" id="6.10.140.1230">
    <property type="match status" value="1"/>
</dbReference>
<evidence type="ECO:0000256" key="5">
    <source>
        <dbReference type="SAM" id="MobiDB-lite"/>
    </source>
</evidence>
<evidence type="ECO:0000256" key="3">
    <source>
        <dbReference type="ARBA" id="ARBA00041078"/>
    </source>
</evidence>
<evidence type="ECO:0000256" key="2">
    <source>
        <dbReference type="ARBA" id="ARBA00023054"/>
    </source>
</evidence>
<dbReference type="PANTHER" id="PTHR22761">
    <property type="entry name" value="CHARGED MULTIVESICULAR BODY PROTEIN"/>
    <property type="match status" value="1"/>
</dbReference>
<comment type="similarity">
    <text evidence="1">Belongs to the SNF7 family.</text>
</comment>
<feature type="region of interest" description="Disordered" evidence="5">
    <location>
        <begin position="175"/>
        <end position="220"/>
    </location>
</feature>
<evidence type="ECO:0000313" key="6">
    <source>
        <dbReference type="EMBL" id="BAH71496.1"/>
    </source>
</evidence>
<sequence>MNRIFGKSKEKAPAPDMSAVIKGVDDRAESVEQKINRLDKELKKLKDQMAKMREGPAKNSLKQKALRVLKQRKQYESQAENLRNQSFNMEQASYAVQSLKDTQSTVVAMKTGMKQMKKEFKNINIDDIEDLQDEMADMLDQSNEVQEALGRTYGVPDIDEDELNAELEAMGDELALDDDTSYLDQVNVPDKEPGQKEKEPSKPGEISVDEFGLPKIPAQI</sequence>
<reference evidence="6" key="1">
    <citation type="submission" date="2009-06" db="EMBL/GenBank/DDBJ databases">
        <title>A full-length cDNA resource of the pea aphid, Acyrthosiphon pisum.</title>
        <authorList>
            <person name="Shigenobu S."/>
            <person name="Nakabachi A."/>
            <person name="Richards S."/>
        </authorList>
    </citation>
    <scope>NUCLEOTIDE SEQUENCE</scope>
    <source>
        <strain evidence="6">LSR1</strain>
        <tissue evidence="6">Whole body</tissue>
    </source>
</reference>
<evidence type="ECO:0000313" key="8">
    <source>
        <dbReference type="Proteomes" id="UP000007819"/>
    </source>
</evidence>
<dbReference type="GO" id="GO:0032511">
    <property type="term" value="P:late endosome to vacuole transport via multivesicular body sorting pathway"/>
    <property type="evidence" value="ECO:0007669"/>
    <property type="project" value="TreeGrafter"/>
</dbReference>
<feature type="compositionally biased region" description="Basic and acidic residues" evidence="5">
    <location>
        <begin position="189"/>
        <end position="202"/>
    </location>
</feature>
<dbReference type="GO" id="GO:0005771">
    <property type="term" value="C:multivesicular body"/>
    <property type="evidence" value="ECO:0007669"/>
    <property type="project" value="TreeGrafter"/>
</dbReference>
<accession>C4WUC6</accession>